<comment type="caution">
    <text evidence="1">The sequence shown here is derived from an EMBL/GenBank/DDBJ whole genome shotgun (WGS) entry which is preliminary data.</text>
</comment>
<proteinExistence type="predicted"/>
<reference evidence="1" key="1">
    <citation type="submission" date="2020-12" db="EMBL/GenBank/DDBJ databases">
        <title>Molecular epidemiology of VIM- metallo-b-lactamase-producing Enterobacter cloacae complex isolated in France between 2015 and 2018.</title>
        <authorList>
            <person name="Emeraud C."/>
            <person name="Petit C."/>
            <person name="Bonnin R."/>
            <person name="Naas T."/>
            <person name="Dortet L."/>
        </authorList>
    </citation>
    <scope>NUCLEOTIDE SEQUENCE</scope>
    <source>
        <strain evidence="1">170C2</strain>
    </source>
</reference>
<organism evidence="1 2">
    <name type="scientific">Enterobacter asburiae</name>
    <dbReference type="NCBI Taxonomy" id="61645"/>
    <lineage>
        <taxon>Bacteria</taxon>
        <taxon>Pseudomonadati</taxon>
        <taxon>Pseudomonadota</taxon>
        <taxon>Gammaproteobacteria</taxon>
        <taxon>Enterobacterales</taxon>
        <taxon>Enterobacteriaceae</taxon>
        <taxon>Enterobacter</taxon>
        <taxon>Enterobacter cloacae complex</taxon>
    </lineage>
</organism>
<dbReference type="RefSeq" id="WP_199029079.1">
    <property type="nucleotide sequence ID" value="NZ_AP028420.1"/>
</dbReference>
<accession>A0A8I1KGL1</accession>
<dbReference type="EMBL" id="JAELXN010000069">
    <property type="protein sequence ID" value="MBJ6597704.1"/>
    <property type="molecule type" value="Genomic_DNA"/>
</dbReference>
<evidence type="ECO:0008006" key="3">
    <source>
        <dbReference type="Google" id="ProtNLM"/>
    </source>
</evidence>
<name>A0A8I1KGL1_ENTAS</name>
<evidence type="ECO:0000313" key="2">
    <source>
        <dbReference type="Proteomes" id="UP000641429"/>
    </source>
</evidence>
<protein>
    <recommendedName>
        <fullName evidence="3">Lipoprotein</fullName>
    </recommendedName>
</protein>
<evidence type="ECO:0000313" key="1">
    <source>
        <dbReference type="EMBL" id="MBJ6597704.1"/>
    </source>
</evidence>
<dbReference type="PROSITE" id="PS51257">
    <property type="entry name" value="PROKAR_LIPOPROTEIN"/>
    <property type="match status" value="1"/>
</dbReference>
<dbReference type="Proteomes" id="UP000641429">
    <property type="component" value="Unassembled WGS sequence"/>
</dbReference>
<gene>
    <name evidence="1" type="ORF">JGT27_18585</name>
</gene>
<sequence length="64" mass="7106">MFIGKEMKLSFFKNAPLLLSIMLFSGCTTNSWINAVGSVLEGKDKYEKDSRSKRIKAANKAAGY</sequence>
<dbReference type="AlphaFoldDB" id="A0A8I1KGL1"/>